<dbReference type="GeneID" id="109768711"/>
<dbReference type="KEGG" id="ats:109768711"/>
<reference evidence="1" key="5">
    <citation type="journal article" date="2021" name="G3 (Bethesda)">
        <title>Aegilops tauschii genome assembly Aet v5.0 features greater sequence contiguity and improved annotation.</title>
        <authorList>
            <person name="Wang L."/>
            <person name="Zhu T."/>
            <person name="Rodriguez J.C."/>
            <person name="Deal K.R."/>
            <person name="Dubcovsky J."/>
            <person name="McGuire P.E."/>
            <person name="Lux T."/>
            <person name="Spannagl M."/>
            <person name="Mayer K.F.X."/>
            <person name="Baldrich P."/>
            <person name="Meyers B.C."/>
            <person name="Huo N."/>
            <person name="Gu Y.Q."/>
            <person name="Zhou H."/>
            <person name="Devos K.M."/>
            <person name="Bennetzen J.L."/>
            <person name="Unver T."/>
            <person name="Budak H."/>
            <person name="Gulick P.J."/>
            <person name="Galiba G."/>
            <person name="Kalapos B."/>
            <person name="Nelson D.R."/>
            <person name="Li P."/>
            <person name="You F.M."/>
            <person name="Luo M.C."/>
            <person name="Dvorak J."/>
        </authorList>
    </citation>
    <scope>NUCLEOTIDE SEQUENCE [LARGE SCALE GENOMIC DNA]</scope>
    <source>
        <strain evidence="1">cv. AL8/78</strain>
    </source>
</reference>
<organism evidence="1 2">
    <name type="scientific">Aegilops tauschii subsp. strangulata</name>
    <name type="common">Goatgrass</name>
    <dbReference type="NCBI Taxonomy" id="200361"/>
    <lineage>
        <taxon>Eukaryota</taxon>
        <taxon>Viridiplantae</taxon>
        <taxon>Streptophyta</taxon>
        <taxon>Embryophyta</taxon>
        <taxon>Tracheophyta</taxon>
        <taxon>Spermatophyta</taxon>
        <taxon>Magnoliopsida</taxon>
        <taxon>Liliopsida</taxon>
        <taxon>Poales</taxon>
        <taxon>Poaceae</taxon>
        <taxon>BOP clade</taxon>
        <taxon>Pooideae</taxon>
        <taxon>Triticodae</taxon>
        <taxon>Triticeae</taxon>
        <taxon>Triticinae</taxon>
        <taxon>Aegilops</taxon>
    </lineage>
</organism>
<dbReference type="Gramene" id="AET7Gv20400800.1">
    <property type="protein sequence ID" value="AET7Gv20400800.1"/>
    <property type="gene ID" value="AET7Gv20400800"/>
</dbReference>
<reference evidence="2" key="2">
    <citation type="journal article" date="2017" name="Nat. Plants">
        <title>The Aegilops tauschii genome reveals multiple impacts of transposons.</title>
        <authorList>
            <person name="Zhao G."/>
            <person name="Zou C."/>
            <person name="Li K."/>
            <person name="Wang K."/>
            <person name="Li T."/>
            <person name="Gao L."/>
            <person name="Zhang X."/>
            <person name="Wang H."/>
            <person name="Yang Z."/>
            <person name="Liu X."/>
            <person name="Jiang W."/>
            <person name="Mao L."/>
            <person name="Kong X."/>
            <person name="Jiao Y."/>
            <person name="Jia J."/>
        </authorList>
    </citation>
    <scope>NUCLEOTIDE SEQUENCE [LARGE SCALE GENOMIC DNA]</scope>
    <source>
        <strain evidence="2">cv. AL8/78</strain>
    </source>
</reference>
<name>A0A453R0H1_AEGTS</name>
<evidence type="ECO:0000313" key="2">
    <source>
        <dbReference type="Proteomes" id="UP000015105"/>
    </source>
</evidence>
<protein>
    <submittedName>
        <fullName evidence="1">Uncharacterized protein</fullName>
    </submittedName>
</protein>
<evidence type="ECO:0000313" key="1">
    <source>
        <dbReference type="EnsemblPlants" id="AET7Gv20400800.1"/>
    </source>
</evidence>
<sequence>MFSTATVVTIGGGEQASFWDCNWIGGRALKLSFPDLYNHSILKNRSVVAALLGAGWVHDLWHGNVNNILPQFILLPRVIRDARITLIAGQHDAINCTAGGAEYSARLAYDMQFSDRPRTELESLICKVWTTGLVKFF</sequence>
<proteinExistence type="predicted"/>
<keyword evidence="2" id="KW-1185">Reference proteome</keyword>
<dbReference type="Proteomes" id="UP000015105">
    <property type="component" value="Chromosome 7D"/>
</dbReference>
<reference evidence="2" key="1">
    <citation type="journal article" date="2014" name="Science">
        <title>Ancient hybridizations among the ancestral genomes of bread wheat.</title>
        <authorList>
            <consortium name="International Wheat Genome Sequencing Consortium,"/>
            <person name="Marcussen T."/>
            <person name="Sandve S.R."/>
            <person name="Heier L."/>
            <person name="Spannagl M."/>
            <person name="Pfeifer M."/>
            <person name="Jakobsen K.S."/>
            <person name="Wulff B.B."/>
            <person name="Steuernagel B."/>
            <person name="Mayer K.F."/>
            <person name="Olsen O.A."/>
        </authorList>
    </citation>
    <scope>NUCLEOTIDE SEQUENCE [LARGE SCALE GENOMIC DNA]</scope>
    <source>
        <strain evidence="2">cv. AL8/78</strain>
    </source>
</reference>
<dbReference type="RefSeq" id="XP_020183035.1">
    <property type="nucleotide sequence ID" value="XM_020327446.1"/>
</dbReference>
<dbReference type="AlphaFoldDB" id="A0A453R0H1"/>
<dbReference type="EnsemblPlants" id="AET7Gv20400800.1">
    <property type="protein sequence ID" value="AET7Gv20400800.1"/>
    <property type="gene ID" value="AET7Gv20400800"/>
</dbReference>
<accession>A0A453R0H1</accession>
<reference evidence="1" key="3">
    <citation type="journal article" date="2017" name="Nature">
        <title>Genome sequence of the progenitor of the wheat D genome Aegilops tauschii.</title>
        <authorList>
            <person name="Luo M.C."/>
            <person name="Gu Y.Q."/>
            <person name="Puiu D."/>
            <person name="Wang H."/>
            <person name="Twardziok S.O."/>
            <person name="Deal K.R."/>
            <person name="Huo N."/>
            <person name="Zhu T."/>
            <person name="Wang L."/>
            <person name="Wang Y."/>
            <person name="McGuire P.E."/>
            <person name="Liu S."/>
            <person name="Long H."/>
            <person name="Ramasamy R.K."/>
            <person name="Rodriguez J.C."/>
            <person name="Van S.L."/>
            <person name="Yuan L."/>
            <person name="Wang Z."/>
            <person name="Xia Z."/>
            <person name="Xiao L."/>
            <person name="Anderson O.D."/>
            <person name="Ouyang S."/>
            <person name="Liang Y."/>
            <person name="Zimin A.V."/>
            <person name="Pertea G."/>
            <person name="Qi P."/>
            <person name="Bennetzen J.L."/>
            <person name="Dai X."/>
            <person name="Dawson M.W."/>
            <person name="Muller H.G."/>
            <person name="Kugler K."/>
            <person name="Rivarola-Duarte L."/>
            <person name="Spannagl M."/>
            <person name="Mayer K.F.X."/>
            <person name="Lu F.H."/>
            <person name="Bevan M.W."/>
            <person name="Leroy P."/>
            <person name="Li P."/>
            <person name="You F.M."/>
            <person name="Sun Q."/>
            <person name="Liu Z."/>
            <person name="Lyons E."/>
            <person name="Wicker T."/>
            <person name="Salzberg S.L."/>
            <person name="Devos K.M."/>
            <person name="Dvorak J."/>
        </authorList>
    </citation>
    <scope>NUCLEOTIDE SEQUENCE [LARGE SCALE GENOMIC DNA]</scope>
    <source>
        <strain evidence="1">cv. AL8/78</strain>
    </source>
</reference>
<reference evidence="1" key="4">
    <citation type="submission" date="2019-03" db="UniProtKB">
        <authorList>
            <consortium name="EnsemblPlants"/>
        </authorList>
    </citation>
    <scope>IDENTIFICATION</scope>
</reference>